<name>A0A0F8ZP08_9ZZZZ</name>
<dbReference type="AlphaFoldDB" id="A0A0F8ZP08"/>
<evidence type="ECO:0000313" key="1">
    <source>
        <dbReference type="EMBL" id="KKK95602.1"/>
    </source>
</evidence>
<accession>A0A0F8ZP08</accession>
<feature type="non-terminal residue" evidence="1">
    <location>
        <position position="1"/>
    </location>
</feature>
<comment type="caution">
    <text evidence="1">The sequence shown here is derived from an EMBL/GenBank/DDBJ whole genome shotgun (WGS) entry which is preliminary data.</text>
</comment>
<reference evidence="1" key="1">
    <citation type="journal article" date="2015" name="Nature">
        <title>Complex archaea that bridge the gap between prokaryotes and eukaryotes.</title>
        <authorList>
            <person name="Spang A."/>
            <person name="Saw J.H."/>
            <person name="Jorgensen S.L."/>
            <person name="Zaremba-Niedzwiedzka K."/>
            <person name="Martijn J."/>
            <person name="Lind A.E."/>
            <person name="van Eijk R."/>
            <person name="Schleper C."/>
            <person name="Guy L."/>
            <person name="Ettema T.J."/>
        </authorList>
    </citation>
    <scope>NUCLEOTIDE SEQUENCE</scope>
</reference>
<organism evidence="1">
    <name type="scientific">marine sediment metagenome</name>
    <dbReference type="NCBI Taxonomy" id="412755"/>
    <lineage>
        <taxon>unclassified sequences</taxon>
        <taxon>metagenomes</taxon>
        <taxon>ecological metagenomes</taxon>
    </lineage>
</organism>
<protein>
    <submittedName>
        <fullName evidence="1">Uncharacterized protein</fullName>
    </submittedName>
</protein>
<sequence>GDSGFFVSKDLRLSTEDSSQGTLEQSIWNSIEKSQLDTLELNIELSGYRVIPTEANPIDLDEKGQLFFVKNNEGFINLELTLGFGDYKFDKIPVRGNLVLESIDNYFVSYNLDVPKKGFFMDLFFFPNSIQLDLAFDDGEYQFCYYGIYNQGYKEITPLYPQTFEPDQALKTSSDSVANNLLLQSQKVNVFIYNQKYLENSESNPGTRGFTYTTYGVVHEFCDFEINYPEGLPLTWTYYTTIDIGIHRFEPTEAQVKNDLQYYNSDYFDGRRTYVFKDILAYNMVAHGGPYWQKNETVFIFPSEIEALWYNYYNPSTGEEVEIYPTDTIVISDSCYGYWNDSHIPEMAEAFVDAVNGAAAFVGATILTDTKSDAYMEEFWRNLAIDNTDVEDATIALCEERDPEWDYDIDWKIYGDETATLP</sequence>
<proteinExistence type="predicted"/>
<gene>
    <name evidence="1" type="ORF">LCGC14_2671150</name>
</gene>
<dbReference type="EMBL" id="LAZR01046839">
    <property type="protein sequence ID" value="KKK95602.1"/>
    <property type="molecule type" value="Genomic_DNA"/>
</dbReference>